<dbReference type="InterPro" id="IPR023346">
    <property type="entry name" value="Lysozyme-like_dom_sf"/>
</dbReference>
<dbReference type="OrthoDB" id="148868at2"/>
<evidence type="ECO:0000256" key="1">
    <source>
        <dbReference type="SAM" id="SignalP"/>
    </source>
</evidence>
<dbReference type="AlphaFoldDB" id="D1C800"/>
<protein>
    <submittedName>
        <fullName evidence="2">Uncharacterized protein</fullName>
    </submittedName>
</protein>
<dbReference type="SUPFAM" id="SSF53955">
    <property type="entry name" value="Lysozyme-like"/>
    <property type="match status" value="1"/>
</dbReference>
<keyword evidence="3" id="KW-1185">Reference proteome</keyword>
<evidence type="ECO:0000313" key="2">
    <source>
        <dbReference type="EMBL" id="ACZ39871.1"/>
    </source>
</evidence>
<dbReference type="STRING" id="479434.Sthe_2456"/>
<dbReference type="InParanoid" id="D1C800"/>
<feature type="signal peptide" evidence="1">
    <location>
        <begin position="1"/>
        <end position="29"/>
    </location>
</feature>
<dbReference type="RefSeq" id="WP_012872911.1">
    <property type="nucleotide sequence ID" value="NC_013523.1"/>
</dbReference>
<name>D1C800_SPHTD</name>
<dbReference type="HOGENOM" id="CLU_486519_0_0_0"/>
<proteinExistence type="predicted"/>
<dbReference type="KEGG" id="sti:Sthe_2456"/>
<dbReference type="eggNOG" id="COG0741">
    <property type="taxonomic scope" value="Bacteria"/>
</dbReference>
<sequence>MNRWRLLGGVAVVVALLSAMLAAPTTTLGADLALNPEYAEPPIPSIWSRADGPAARTGHDQSWLWGPHIRSITREPYGGAPDGSRQVFYFDKARLEITNPNGDRNSLWYVTPGLLVGELITGRIQVGDGSFVQTDPADIPVTGDIENNPLSPTYATLAQLASVGDDAERARRPPQLGQPVTALLRADGTVEQDGVADSAVRNAGYDQALGHNIPDVFVRWIQDQPYAWEYVVGHPLTEAYWVDTMVNGAQRRVLVQAFERRILTYDPANPPGWQTESGNAGLHYRVWRGLEMPDDPQLISLAAGVPLGELIVGTALDHGIDPFFFAALAKVASNFQPLGQMENGGTGFFGVRPEVVASAGDKNALDPEINADLAASVIAPLAARFSDMRHVLAVYYTGSDHPDWSDPALHAFVSNVLDTQAWMLAEFNRPANLLHEPPPPPEPAPEPPLRHIGTGPAAYYAPGYTVAWWEWTLQRHASWGNAVPGWAPDPNGYYCVHPDFRPGQRLRLTANGVTLWCTIGDSVAAWDQPAWRARWAVELSYNTFQALHMGRNNRVEVYAP</sequence>
<evidence type="ECO:0000313" key="3">
    <source>
        <dbReference type="Proteomes" id="UP000002027"/>
    </source>
</evidence>
<accession>D1C800</accession>
<feature type="chain" id="PRO_5003021216" evidence="1">
    <location>
        <begin position="30"/>
        <end position="560"/>
    </location>
</feature>
<organism evidence="2 3">
    <name type="scientific">Sphaerobacter thermophilus (strain ATCC 49802 / DSM 20745 / KCCM 41009 / NCIMB 13125 / S 6022)</name>
    <dbReference type="NCBI Taxonomy" id="479434"/>
    <lineage>
        <taxon>Bacteria</taxon>
        <taxon>Pseudomonadati</taxon>
        <taxon>Thermomicrobiota</taxon>
        <taxon>Thermomicrobia</taxon>
        <taxon>Sphaerobacterales</taxon>
        <taxon>Sphaerobacterineae</taxon>
        <taxon>Sphaerobacteraceae</taxon>
        <taxon>Sphaerobacter</taxon>
    </lineage>
</organism>
<dbReference type="EMBL" id="CP001823">
    <property type="protein sequence ID" value="ACZ39871.1"/>
    <property type="molecule type" value="Genomic_DNA"/>
</dbReference>
<dbReference type="Gene3D" id="1.10.530.10">
    <property type="match status" value="1"/>
</dbReference>
<keyword evidence="1" id="KW-0732">Signal</keyword>
<gene>
    <name evidence="2" type="ordered locus">Sthe_2456</name>
</gene>
<reference evidence="3" key="1">
    <citation type="submission" date="2009-11" db="EMBL/GenBank/DDBJ databases">
        <title>The complete chromosome 1 of Sphaerobacter thermophilus DSM 20745.</title>
        <authorList>
            <person name="Lucas S."/>
            <person name="Copeland A."/>
            <person name="Lapidus A."/>
            <person name="Glavina del Rio T."/>
            <person name="Dalin E."/>
            <person name="Tice H."/>
            <person name="Bruce D."/>
            <person name="Goodwin L."/>
            <person name="Pitluck S."/>
            <person name="Kyrpides N."/>
            <person name="Mavromatis K."/>
            <person name="Ivanova N."/>
            <person name="Mikhailova N."/>
            <person name="LaButti K.M."/>
            <person name="Clum A."/>
            <person name="Sun H.I."/>
            <person name="Brettin T."/>
            <person name="Detter J.C."/>
            <person name="Han C."/>
            <person name="Larimer F."/>
            <person name="Land M."/>
            <person name="Hauser L."/>
            <person name="Markowitz V."/>
            <person name="Cheng J.F."/>
            <person name="Hugenholtz P."/>
            <person name="Woyke T."/>
            <person name="Wu D."/>
            <person name="Steenblock K."/>
            <person name="Schneider S."/>
            <person name="Pukall R."/>
            <person name="Goeker M."/>
            <person name="Klenk H.P."/>
            <person name="Eisen J.A."/>
        </authorList>
    </citation>
    <scope>NUCLEOTIDE SEQUENCE [LARGE SCALE GENOMIC DNA]</scope>
    <source>
        <strain evidence="3">ATCC 49802 / DSM 20745 / S 6022</strain>
    </source>
</reference>
<reference evidence="2 3" key="2">
    <citation type="journal article" date="2010" name="Stand. Genomic Sci.">
        <title>Complete genome sequence of Desulfohalobium retbaense type strain (HR(100)).</title>
        <authorList>
            <person name="Spring S."/>
            <person name="Nolan M."/>
            <person name="Lapidus A."/>
            <person name="Glavina Del Rio T."/>
            <person name="Copeland A."/>
            <person name="Tice H."/>
            <person name="Cheng J.F."/>
            <person name="Lucas S."/>
            <person name="Land M."/>
            <person name="Chen F."/>
            <person name="Bruce D."/>
            <person name="Goodwin L."/>
            <person name="Pitluck S."/>
            <person name="Ivanova N."/>
            <person name="Mavromatis K."/>
            <person name="Mikhailova N."/>
            <person name="Pati A."/>
            <person name="Chen A."/>
            <person name="Palaniappan K."/>
            <person name="Hauser L."/>
            <person name="Chang Y.J."/>
            <person name="Jeffries C.D."/>
            <person name="Munk C."/>
            <person name="Kiss H."/>
            <person name="Chain P."/>
            <person name="Han C."/>
            <person name="Brettin T."/>
            <person name="Detter J.C."/>
            <person name="Schuler E."/>
            <person name="Goker M."/>
            <person name="Rohde M."/>
            <person name="Bristow J."/>
            <person name="Eisen J.A."/>
            <person name="Markowitz V."/>
            <person name="Hugenholtz P."/>
            <person name="Kyrpides N.C."/>
            <person name="Klenk H.P."/>
        </authorList>
    </citation>
    <scope>NUCLEOTIDE SEQUENCE [LARGE SCALE GENOMIC DNA]</scope>
    <source>
        <strain evidence="3">ATCC 49802 / DSM 20745 / S 6022</strain>
    </source>
</reference>
<dbReference type="Proteomes" id="UP000002027">
    <property type="component" value="Chromosome 1"/>
</dbReference>